<evidence type="ECO:0000256" key="1">
    <source>
        <dbReference type="SAM" id="MobiDB-lite"/>
    </source>
</evidence>
<name>A3F4C2_TRIDB</name>
<evidence type="ECO:0000313" key="2">
    <source>
        <dbReference type="EMBL" id="ABN50050.1"/>
    </source>
</evidence>
<feature type="non-terminal residue" evidence="2">
    <location>
        <position position="73"/>
    </location>
</feature>
<organism evidence="2">
    <name type="scientific">Trichosanthes dioica</name>
    <name type="common">Pointed gourd</name>
    <dbReference type="NCBI Taxonomy" id="320667"/>
    <lineage>
        <taxon>Eukaryota</taxon>
        <taxon>Viridiplantae</taxon>
        <taxon>Streptophyta</taxon>
        <taxon>Embryophyta</taxon>
        <taxon>Tracheophyta</taxon>
        <taxon>Spermatophyta</taxon>
        <taxon>Magnoliopsida</taxon>
        <taxon>eudicotyledons</taxon>
        <taxon>Gunneridae</taxon>
        <taxon>Pentapetalae</taxon>
        <taxon>rosids</taxon>
        <taxon>fabids</taxon>
        <taxon>Cucurbitales</taxon>
        <taxon>Cucurbitaceae</taxon>
        <taxon>Sicyoeae</taxon>
        <taxon>Trichosanthes</taxon>
    </lineage>
</organism>
<dbReference type="AlphaFoldDB" id="A3F4C2"/>
<dbReference type="EMBL" id="EF192076">
    <property type="protein sequence ID" value="ABN50050.1"/>
    <property type="molecule type" value="mRNA"/>
</dbReference>
<proteinExistence type="evidence at transcript level"/>
<protein>
    <submittedName>
        <fullName evidence="2">Uncharacterized protein</fullName>
    </submittedName>
</protein>
<feature type="non-terminal residue" evidence="2">
    <location>
        <position position="1"/>
    </location>
</feature>
<feature type="compositionally biased region" description="Basic and acidic residues" evidence="1">
    <location>
        <begin position="33"/>
        <end position="63"/>
    </location>
</feature>
<reference evidence="2" key="1">
    <citation type="journal article" date="2008" name="Curr. Sci.">
        <title>A cDNA-AFLP approach to look for differentially expressed gene fragments in dioecious pointed gourd (Trichosanthes dioica Roxb.) for understanding sex expression.</title>
        <authorList>
            <person name="Roy S.K."/>
            <person name="Gangopadhyay G."/>
            <person name="Ghose K."/>
            <person name="Dey S."/>
            <person name="Basu D."/>
            <person name="Mukherjee K.K."/>
        </authorList>
    </citation>
    <scope>NUCLEOTIDE SEQUENCE</scope>
</reference>
<sequence length="73" mass="8453">LTAYQFQELRTTLQQRQEDVTTSLRNLGLQDVSVDHNETQHQHPVAERSAKEDEDEAKKDGRRGLLRTHQSLV</sequence>
<accession>A3F4C2</accession>
<feature type="region of interest" description="Disordered" evidence="1">
    <location>
        <begin position="32"/>
        <end position="73"/>
    </location>
</feature>